<feature type="binding site" evidence="5">
    <location>
        <position position="49"/>
    </location>
    <ligand>
        <name>pyruvate</name>
        <dbReference type="ChEBI" id="CHEBI:15361"/>
    </ligand>
</feature>
<evidence type="ECO:0000313" key="7">
    <source>
        <dbReference type="Proteomes" id="UP000248806"/>
    </source>
</evidence>
<dbReference type="InterPro" id="IPR002220">
    <property type="entry name" value="DapA-like"/>
</dbReference>
<dbReference type="PIRSF" id="PIRSF001365">
    <property type="entry name" value="DHDPS"/>
    <property type="match status" value="1"/>
</dbReference>
<dbReference type="GO" id="GO:0008747">
    <property type="term" value="F:N-acetylneuraminate lyase activity"/>
    <property type="evidence" value="ECO:0007669"/>
    <property type="project" value="TreeGrafter"/>
</dbReference>
<dbReference type="AlphaFoldDB" id="A0A326UAZ4"/>
<name>A0A326UAZ4_THEHA</name>
<comment type="similarity">
    <text evidence="3">Belongs to the DapA family.</text>
</comment>
<keyword evidence="1 3" id="KW-0456">Lyase</keyword>
<keyword evidence="2" id="KW-0704">Schiff base</keyword>
<feature type="active site" description="Schiff-base intermediate with substrate" evidence="4">
    <location>
        <position position="165"/>
    </location>
</feature>
<dbReference type="RefSeq" id="WP_111319959.1">
    <property type="nucleotide sequence ID" value="NZ_BIFX01000001.1"/>
</dbReference>
<dbReference type="OrthoDB" id="9782828at2"/>
<dbReference type="GO" id="GO:0019262">
    <property type="term" value="P:N-acetylneuraminate catabolic process"/>
    <property type="evidence" value="ECO:0007669"/>
    <property type="project" value="TreeGrafter"/>
</dbReference>
<evidence type="ECO:0000256" key="4">
    <source>
        <dbReference type="PIRSR" id="PIRSR001365-1"/>
    </source>
</evidence>
<dbReference type="Pfam" id="PF00701">
    <property type="entry name" value="DHDPS"/>
    <property type="match status" value="1"/>
</dbReference>
<dbReference type="EMBL" id="QKUF01000002">
    <property type="protein sequence ID" value="PZW34426.1"/>
    <property type="molecule type" value="Genomic_DNA"/>
</dbReference>
<dbReference type="PANTHER" id="PTHR42849:SF1">
    <property type="entry name" value="N-ACETYLNEURAMINATE LYASE"/>
    <property type="match status" value="1"/>
</dbReference>
<dbReference type="PROSITE" id="PS00666">
    <property type="entry name" value="DHDPS_2"/>
    <property type="match status" value="1"/>
</dbReference>
<organism evidence="6 7">
    <name type="scientific">Thermosporothrix hazakensis</name>
    <dbReference type="NCBI Taxonomy" id="644383"/>
    <lineage>
        <taxon>Bacteria</taxon>
        <taxon>Bacillati</taxon>
        <taxon>Chloroflexota</taxon>
        <taxon>Ktedonobacteria</taxon>
        <taxon>Ktedonobacterales</taxon>
        <taxon>Thermosporotrichaceae</taxon>
        <taxon>Thermosporothrix</taxon>
    </lineage>
</organism>
<evidence type="ECO:0000256" key="2">
    <source>
        <dbReference type="ARBA" id="ARBA00023270"/>
    </source>
</evidence>
<dbReference type="PANTHER" id="PTHR42849">
    <property type="entry name" value="N-ACETYLNEURAMINATE LYASE"/>
    <property type="match status" value="1"/>
</dbReference>
<dbReference type="SMART" id="SM01130">
    <property type="entry name" value="DHDPS"/>
    <property type="match status" value="1"/>
</dbReference>
<dbReference type="PRINTS" id="PR00146">
    <property type="entry name" value="DHPICSNTHASE"/>
</dbReference>
<dbReference type="Gene3D" id="3.20.20.70">
    <property type="entry name" value="Aldolase class I"/>
    <property type="match status" value="1"/>
</dbReference>
<gene>
    <name evidence="6" type="ORF">EI42_01263</name>
</gene>
<dbReference type="CDD" id="cd00408">
    <property type="entry name" value="DHDPS-like"/>
    <property type="match status" value="1"/>
</dbReference>
<evidence type="ECO:0000313" key="6">
    <source>
        <dbReference type="EMBL" id="PZW34426.1"/>
    </source>
</evidence>
<protein>
    <submittedName>
        <fullName evidence="6">4-hydroxy-tetrahydrodipicolinate synthase</fullName>
    </submittedName>
</protein>
<reference evidence="6 7" key="1">
    <citation type="submission" date="2018-06" db="EMBL/GenBank/DDBJ databases">
        <title>Genomic Encyclopedia of Archaeal and Bacterial Type Strains, Phase II (KMG-II): from individual species to whole genera.</title>
        <authorList>
            <person name="Goeker M."/>
        </authorList>
    </citation>
    <scope>NUCLEOTIDE SEQUENCE [LARGE SCALE GENOMIC DNA]</scope>
    <source>
        <strain evidence="6 7">ATCC BAA-1881</strain>
    </source>
</reference>
<keyword evidence="7" id="KW-1185">Reference proteome</keyword>
<sequence>MQAARLSGIVPPLSTPMTETFEIDIPSLEKLITFQLDAGVHGLFALGSTSEVAFLTDAQRATVLDVVVRCVAGQVPVLAGTIDMTTTRVIEHARAAEKARADALVVTAPFYTRIGQAEIKAHFRQVHEAVDLPIFAYDIPVAVHSKLERSTVLELAEQQIISGLKDSSGDEANFRGLVMAQAAHPDFSVFTGSELLADVALFMGASGVVPGLGNVDPVGYVRLYEAAHRGDWVAARQEQERLYRLFDIVNVGLRRMAIGSSAMGAFKTALQLRGIIATNVVGRPQLRLNDDEVAQVRRALVAANLL</sequence>
<evidence type="ECO:0000256" key="1">
    <source>
        <dbReference type="ARBA" id="ARBA00023239"/>
    </source>
</evidence>
<accession>A0A326UAZ4</accession>
<dbReference type="Proteomes" id="UP000248806">
    <property type="component" value="Unassembled WGS sequence"/>
</dbReference>
<evidence type="ECO:0000256" key="5">
    <source>
        <dbReference type="PIRSR" id="PIRSR001365-2"/>
    </source>
</evidence>
<feature type="active site" description="Proton donor/acceptor" evidence="4">
    <location>
        <position position="137"/>
    </location>
</feature>
<dbReference type="InterPro" id="IPR020625">
    <property type="entry name" value="Schiff_base-form_aldolases_AS"/>
</dbReference>
<dbReference type="InterPro" id="IPR013785">
    <property type="entry name" value="Aldolase_TIM"/>
</dbReference>
<dbReference type="GO" id="GO:0005829">
    <property type="term" value="C:cytosol"/>
    <property type="evidence" value="ECO:0007669"/>
    <property type="project" value="TreeGrafter"/>
</dbReference>
<dbReference type="SUPFAM" id="SSF51569">
    <property type="entry name" value="Aldolase"/>
    <property type="match status" value="1"/>
</dbReference>
<feature type="binding site" evidence="5">
    <location>
        <position position="209"/>
    </location>
    <ligand>
        <name>pyruvate</name>
        <dbReference type="ChEBI" id="CHEBI:15361"/>
    </ligand>
</feature>
<evidence type="ECO:0000256" key="3">
    <source>
        <dbReference type="PIRNR" id="PIRNR001365"/>
    </source>
</evidence>
<proteinExistence type="inferred from homology"/>
<comment type="caution">
    <text evidence="6">The sequence shown here is derived from an EMBL/GenBank/DDBJ whole genome shotgun (WGS) entry which is preliminary data.</text>
</comment>